<keyword evidence="1" id="KW-0813">Transport</keyword>
<feature type="domain" description="ABC transporter" evidence="4">
    <location>
        <begin position="2"/>
        <end position="75"/>
    </location>
</feature>
<dbReference type="GO" id="GO:0005524">
    <property type="term" value="F:ATP binding"/>
    <property type="evidence" value="ECO:0007669"/>
    <property type="project" value="UniProtKB-KW"/>
</dbReference>
<dbReference type="PROSITE" id="PS00211">
    <property type="entry name" value="ABC_TRANSPORTER_1"/>
    <property type="match status" value="1"/>
</dbReference>
<sequence>QKLTVKENLLAILETLDLSAGEQEERANYLLTELGITHLAKQRAYLLSGGERRRVEIARALVTSPSFILLDEPFAGIDPITVSDLQTIVFELKSKGIGILITDHNVRETLQITDSSYIMHQGKILMSGKRDELTQDKTTREIFLGENFRL</sequence>
<dbReference type="InterPro" id="IPR051120">
    <property type="entry name" value="ABC_AA/LPS_Transport"/>
</dbReference>
<dbReference type="GO" id="GO:0016887">
    <property type="term" value="F:ATP hydrolysis activity"/>
    <property type="evidence" value="ECO:0007669"/>
    <property type="project" value="InterPro"/>
</dbReference>
<dbReference type="InterPro" id="IPR017871">
    <property type="entry name" value="ABC_transporter-like_CS"/>
</dbReference>
<dbReference type="PANTHER" id="PTHR45772:SF10">
    <property type="entry name" value="LIPOPOLYSACCHARIDE EXPORT SYSTEM ATP-BINDING PROTEIN LPTB"/>
    <property type="match status" value="1"/>
</dbReference>
<dbReference type="AlphaFoldDB" id="X0T3V1"/>
<dbReference type="GO" id="GO:0005886">
    <property type="term" value="C:plasma membrane"/>
    <property type="evidence" value="ECO:0007669"/>
    <property type="project" value="TreeGrafter"/>
</dbReference>
<evidence type="ECO:0000256" key="3">
    <source>
        <dbReference type="ARBA" id="ARBA00022840"/>
    </source>
</evidence>
<evidence type="ECO:0000259" key="4">
    <source>
        <dbReference type="Pfam" id="PF00005"/>
    </source>
</evidence>
<gene>
    <name evidence="5" type="ORF">S01H1_10313</name>
</gene>
<name>X0T3V1_9ZZZZ</name>
<dbReference type="Gene3D" id="3.40.50.300">
    <property type="entry name" value="P-loop containing nucleotide triphosphate hydrolases"/>
    <property type="match status" value="1"/>
</dbReference>
<evidence type="ECO:0000313" key="5">
    <source>
        <dbReference type="EMBL" id="GAF70735.1"/>
    </source>
</evidence>
<keyword evidence="3" id="KW-0067">ATP-binding</keyword>
<evidence type="ECO:0000256" key="1">
    <source>
        <dbReference type="ARBA" id="ARBA00022448"/>
    </source>
</evidence>
<keyword evidence="2" id="KW-0547">Nucleotide-binding</keyword>
<dbReference type="InterPro" id="IPR003439">
    <property type="entry name" value="ABC_transporter-like_ATP-bd"/>
</dbReference>
<feature type="non-terminal residue" evidence="5">
    <location>
        <position position="1"/>
    </location>
</feature>
<proteinExistence type="predicted"/>
<protein>
    <recommendedName>
        <fullName evidence="4">ABC transporter domain-containing protein</fullName>
    </recommendedName>
</protein>
<dbReference type="SUPFAM" id="SSF52540">
    <property type="entry name" value="P-loop containing nucleoside triphosphate hydrolases"/>
    <property type="match status" value="1"/>
</dbReference>
<evidence type="ECO:0000256" key="2">
    <source>
        <dbReference type="ARBA" id="ARBA00022741"/>
    </source>
</evidence>
<dbReference type="InterPro" id="IPR027417">
    <property type="entry name" value="P-loop_NTPase"/>
</dbReference>
<reference evidence="5" key="1">
    <citation type="journal article" date="2014" name="Front. Microbiol.">
        <title>High frequency of phylogenetically diverse reductive dehalogenase-homologous genes in deep subseafloor sedimentary metagenomes.</title>
        <authorList>
            <person name="Kawai M."/>
            <person name="Futagami T."/>
            <person name="Toyoda A."/>
            <person name="Takaki Y."/>
            <person name="Nishi S."/>
            <person name="Hori S."/>
            <person name="Arai W."/>
            <person name="Tsubouchi T."/>
            <person name="Morono Y."/>
            <person name="Uchiyama I."/>
            <person name="Ito T."/>
            <person name="Fujiyama A."/>
            <person name="Inagaki F."/>
            <person name="Takami H."/>
        </authorList>
    </citation>
    <scope>NUCLEOTIDE SEQUENCE</scope>
    <source>
        <strain evidence="5">Expedition CK06-06</strain>
    </source>
</reference>
<organism evidence="5">
    <name type="scientific">marine sediment metagenome</name>
    <dbReference type="NCBI Taxonomy" id="412755"/>
    <lineage>
        <taxon>unclassified sequences</taxon>
        <taxon>metagenomes</taxon>
        <taxon>ecological metagenomes</taxon>
    </lineage>
</organism>
<accession>X0T3V1</accession>
<comment type="caution">
    <text evidence="5">The sequence shown here is derived from an EMBL/GenBank/DDBJ whole genome shotgun (WGS) entry which is preliminary data.</text>
</comment>
<dbReference type="Pfam" id="PF00005">
    <property type="entry name" value="ABC_tran"/>
    <property type="match status" value="1"/>
</dbReference>
<dbReference type="PANTHER" id="PTHR45772">
    <property type="entry name" value="CONSERVED COMPONENT OF ABC TRANSPORTER FOR NATURAL AMINO ACIDS-RELATED"/>
    <property type="match status" value="1"/>
</dbReference>
<dbReference type="EMBL" id="BARS01005269">
    <property type="protein sequence ID" value="GAF70735.1"/>
    <property type="molecule type" value="Genomic_DNA"/>
</dbReference>